<evidence type="ECO:0000256" key="1">
    <source>
        <dbReference type="SAM" id="Phobius"/>
    </source>
</evidence>
<feature type="transmembrane region" description="Helical" evidence="1">
    <location>
        <begin position="7"/>
        <end position="27"/>
    </location>
</feature>
<dbReference type="Proteomes" id="UP001310387">
    <property type="component" value="Unassembled WGS sequence"/>
</dbReference>
<organism evidence="2 3">
    <name type="scientific">Isoptericola haloaureus</name>
    <dbReference type="NCBI Taxonomy" id="1542902"/>
    <lineage>
        <taxon>Bacteria</taxon>
        <taxon>Bacillati</taxon>
        <taxon>Actinomycetota</taxon>
        <taxon>Actinomycetes</taxon>
        <taxon>Micrococcales</taxon>
        <taxon>Promicromonosporaceae</taxon>
        <taxon>Isoptericola</taxon>
    </lineage>
</organism>
<keyword evidence="3" id="KW-1185">Reference proteome</keyword>
<evidence type="ECO:0000313" key="3">
    <source>
        <dbReference type="Proteomes" id="UP001310387"/>
    </source>
</evidence>
<reference evidence="2" key="1">
    <citation type="journal article" date="2024" name="Antonie Van Leeuwenhoek">
        <title>Isoptericola haloaureus sp. nov., a dimorphic actinobacterium isolated from mangrove sediments of southeast India, implicating biosaline agricultural significance through nitrogen fixation and salt tolerance genes.</title>
        <authorList>
            <person name="Prathaban M."/>
            <person name="Prathiviraj R."/>
            <person name="Ravichandran M."/>
            <person name="Natarajan S.D."/>
            <person name="Sobanaa M."/>
            <person name="Hari Krishna Kumar S."/>
            <person name="Chandrasekar V."/>
            <person name="Selvin J."/>
        </authorList>
    </citation>
    <scope>NUCLEOTIDE SEQUENCE</scope>
    <source>
        <strain evidence="2">MP1014</strain>
    </source>
</reference>
<sequence>MQKLPAWPAVVCDLVCVLVFTLVGTASHASAGSAWHLVAVAAPFVIGLAVGWLATRAWRAPAQPWPTGVAIWFATVALGVLLRPLFTGGFAWTFTLVTAGFLALTMIGWRLLATLAQRRRQAS</sequence>
<feature type="transmembrane region" description="Helical" evidence="1">
    <location>
        <begin position="65"/>
        <end position="86"/>
    </location>
</feature>
<keyword evidence="1" id="KW-1133">Transmembrane helix</keyword>
<dbReference type="EMBL" id="JBAGLP010000118">
    <property type="protein sequence ID" value="MEG3615535.1"/>
    <property type="molecule type" value="Genomic_DNA"/>
</dbReference>
<proteinExistence type="predicted"/>
<accession>A0ABU7Z805</accession>
<reference evidence="2" key="2">
    <citation type="submission" date="2024-02" db="EMBL/GenBank/DDBJ databases">
        <authorList>
            <person name="Prathaban M."/>
            <person name="Mythili R."/>
            <person name="Sharmila Devi N."/>
            <person name="Sobanaa M."/>
            <person name="Prathiviraj R."/>
            <person name="Selvin J."/>
        </authorList>
    </citation>
    <scope>NUCLEOTIDE SEQUENCE</scope>
    <source>
        <strain evidence="2">MP1014</strain>
    </source>
</reference>
<name>A0ABU7Z805_9MICO</name>
<evidence type="ECO:0000313" key="2">
    <source>
        <dbReference type="EMBL" id="MEG3615535.1"/>
    </source>
</evidence>
<keyword evidence="1" id="KW-0812">Transmembrane</keyword>
<dbReference type="Pfam" id="PF11255">
    <property type="entry name" value="DUF3054"/>
    <property type="match status" value="1"/>
</dbReference>
<gene>
    <name evidence="2" type="ORF">V5O49_10410</name>
</gene>
<feature type="transmembrane region" description="Helical" evidence="1">
    <location>
        <begin position="92"/>
        <end position="113"/>
    </location>
</feature>
<protein>
    <submittedName>
        <fullName evidence="2">DUF3054 domain-containing protein</fullName>
    </submittedName>
</protein>
<dbReference type="RefSeq" id="WP_332902181.1">
    <property type="nucleotide sequence ID" value="NZ_JBAGLP010000118.1"/>
</dbReference>
<keyword evidence="1" id="KW-0472">Membrane</keyword>
<dbReference type="InterPro" id="IPR021414">
    <property type="entry name" value="DUF3054"/>
</dbReference>
<comment type="caution">
    <text evidence="2">The sequence shown here is derived from an EMBL/GenBank/DDBJ whole genome shotgun (WGS) entry which is preliminary data.</text>
</comment>
<feature type="transmembrane region" description="Helical" evidence="1">
    <location>
        <begin position="33"/>
        <end position="53"/>
    </location>
</feature>